<evidence type="ECO:0000313" key="2">
    <source>
        <dbReference type="EMBL" id="QLH83397.1"/>
    </source>
</evidence>
<dbReference type="EMBL" id="CP058909">
    <property type="protein sequence ID" value="QLH83397.1"/>
    <property type="molecule type" value="Genomic_DNA"/>
</dbReference>
<reference evidence="2 3" key="1">
    <citation type="submission" date="2020-07" db="EMBL/GenBank/DDBJ databases">
        <title>Halosimplex litoreum sp. nov. and Halosimplex rubrum sp. nov., isolated from different salt environments.</title>
        <authorList>
            <person name="Cui H."/>
        </authorList>
    </citation>
    <scope>NUCLEOTIDE SEQUENCE [LARGE SCALE GENOMIC DNA]</scope>
    <source>
        <strain evidence="2 3">R2</strain>
    </source>
</reference>
<organism evidence="2 3">
    <name type="scientific">Halosimplex pelagicum</name>
    <dbReference type="NCBI Taxonomy" id="869886"/>
    <lineage>
        <taxon>Archaea</taxon>
        <taxon>Methanobacteriati</taxon>
        <taxon>Methanobacteriota</taxon>
        <taxon>Stenosarchaea group</taxon>
        <taxon>Halobacteria</taxon>
        <taxon>Halobacteriales</taxon>
        <taxon>Haloarculaceae</taxon>
        <taxon>Halosimplex</taxon>
    </lineage>
</organism>
<evidence type="ECO:0000313" key="3">
    <source>
        <dbReference type="Proteomes" id="UP000509346"/>
    </source>
</evidence>
<keyword evidence="3" id="KW-1185">Reference proteome</keyword>
<sequence length="153" mass="17994">MDPDISKLADDVERLRTSDRTTPEAEEEAREHLDEVRQEYEQLRGDSAYRQHVLRYIQEERESFQDGEREKPLCGCRIRCPVKRGRIPARVRKADSIEEGIHAYQERHSEAIVLLEAKEDWIEKKARVRKALSDAKAALKRSNWNEREQPNPS</sequence>
<evidence type="ECO:0000256" key="1">
    <source>
        <dbReference type="SAM" id="MobiDB-lite"/>
    </source>
</evidence>
<dbReference type="RefSeq" id="WP_179918446.1">
    <property type="nucleotide sequence ID" value="NZ_CP058909.1"/>
</dbReference>
<gene>
    <name evidence="2" type="ORF">HZS54_17940</name>
</gene>
<dbReference type="Proteomes" id="UP000509346">
    <property type="component" value="Chromosome"/>
</dbReference>
<dbReference type="AlphaFoldDB" id="A0A7D5P8A2"/>
<dbReference type="KEGG" id="hpel:HZS54_17940"/>
<feature type="region of interest" description="Disordered" evidence="1">
    <location>
        <begin position="1"/>
        <end position="37"/>
    </location>
</feature>
<proteinExistence type="predicted"/>
<accession>A0A7D5P8A2</accession>
<protein>
    <submittedName>
        <fullName evidence="2">Uncharacterized protein</fullName>
    </submittedName>
</protein>
<name>A0A7D5P8A2_9EURY</name>
<dbReference type="GeneID" id="56084511"/>
<dbReference type="OrthoDB" id="351111at2157"/>